<dbReference type="PANTHER" id="PTHR12904">
    <property type="match status" value="1"/>
</dbReference>
<organism evidence="2 3">
    <name type="scientific">Neorhodopirellula lusitana</name>
    <dbReference type="NCBI Taxonomy" id="445327"/>
    <lineage>
        <taxon>Bacteria</taxon>
        <taxon>Pseudomonadati</taxon>
        <taxon>Planctomycetota</taxon>
        <taxon>Planctomycetia</taxon>
        <taxon>Pirellulales</taxon>
        <taxon>Pirellulaceae</taxon>
        <taxon>Neorhodopirellula</taxon>
    </lineage>
</organism>
<keyword evidence="1" id="KW-1133">Transmembrane helix</keyword>
<evidence type="ECO:0000313" key="2">
    <source>
        <dbReference type="EMBL" id="SMP69605.1"/>
    </source>
</evidence>
<evidence type="ECO:0008006" key="4">
    <source>
        <dbReference type="Google" id="ProtNLM"/>
    </source>
</evidence>
<dbReference type="InterPro" id="IPR032675">
    <property type="entry name" value="LRR_dom_sf"/>
</dbReference>
<accession>A0ABY1QIS9</accession>
<dbReference type="Proteomes" id="UP001158067">
    <property type="component" value="Unassembled WGS sequence"/>
</dbReference>
<evidence type="ECO:0000256" key="1">
    <source>
        <dbReference type="SAM" id="Phobius"/>
    </source>
</evidence>
<evidence type="ECO:0000313" key="3">
    <source>
        <dbReference type="Proteomes" id="UP001158067"/>
    </source>
</evidence>
<feature type="transmembrane region" description="Helical" evidence="1">
    <location>
        <begin position="12"/>
        <end position="34"/>
    </location>
</feature>
<protein>
    <recommendedName>
        <fullName evidence="4">Leucine Rich repeats (2 copies)</fullName>
    </recommendedName>
</protein>
<comment type="caution">
    <text evidence="2">The sequence shown here is derived from an EMBL/GenBank/DDBJ whole genome shotgun (WGS) entry which is preliminary data.</text>
</comment>
<keyword evidence="3" id="KW-1185">Reference proteome</keyword>
<keyword evidence="1" id="KW-0812">Transmembrane</keyword>
<sequence>MPRSVGRRILADIVWVRLCSGLLVVAGSLCWIMIASATDRTSCFLPVPSLVDSVDEEPAEETLGALPTEALGITATSLAGDLDWWRYMQVWKSVATGEQAPRRWLGLPLEEETLISVRRGRSSPRFLRWKSGSFVVVQTPHFEILSRCDDATSRRAARDVERLYWVWTQMYFPLWSGRDSVGVSLGEWGPDVSGVAEFLNRNSGSRLTSSARHRIVLLPDVDAYRQTVASPSVAAGAAVSIAQSEGFYSDVLRTSFFYPQGDSASLAHEVTHQLFEEATDRPRRAKASSQTDDFWLVEGIAGHFESFHAMADQASLDQASLRRASVGRASVGGWDSARLQYARYQALIARQPIATIADLRGKRDAVQRHGSLAAWYSQSILRVHFEMDSGFVVRRAELMRRLAAIYSVNVKDFASLEKRSPDQESEATEPDRVDRFLMVNDEMIARYPVRANATALCLAGCEVSQKGWSAVGRLPHLTWLDGSRTPIGDTDVERILDGAVGVEQLSLEATGISPGVGQVIAAQANLRELDLSWTQVDDALIGRLSACPKIETLWLTGCPITDQSIETLEGLSRLKTIDLQRTEVTSQGRQRLREANPGLVLDPLQLQ</sequence>
<dbReference type="InterPro" id="IPR051341">
    <property type="entry name" value="Zyg-11_UBL_adapter"/>
</dbReference>
<dbReference type="EMBL" id="FXUG01000012">
    <property type="protein sequence ID" value="SMP69605.1"/>
    <property type="molecule type" value="Genomic_DNA"/>
</dbReference>
<gene>
    <name evidence="2" type="ORF">SAMN06265222_11268</name>
</gene>
<name>A0ABY1QIS9_9BACT</name>
<dbReference type="Gene3D" id="3.80.10.10">
    <property type="entry name" value="Ribonuclease Inhibitor"/>
    <property type="match status" value="1"/>
</dbReference>
<proteinExistence type="predicted"/>
<keyword evidence="1" id="KW-0472">Membrane</keyword>
<dbReference type="PANTHER" id="PTHR12904:SF23">
    <property type="entry name" value="PROTEIN ZER-1 HOMOLOG"/>
    <property type="match status" value="1"/>
</dbReference>
<reference evidence="2 3" key="1">
    <citation type="submission" date="2017-05" db="EMBL/GenBank/DDBJ databases">
        <authorList>
            <person name="Varghese N."/>
            <person name="Submissions S."/>
        </authorList>
    </citation>
    <scope>NUCLEOTIDE SEQUENCE [LARGE SCALE GENOMIC DNA]</scope>
    <source>
        <strain evidence="2 3">DSM 25457</strain>
    </source>
</reference>
<dbReference type="SUPFAM" id="SSF52047">
    <property type="entry name" value="RNI-like"/>
    <property type="match status" value="1"/>
</dbReference>